<feature type="domain" description="HTH HARE-type" evidence="2">
    <location>
        <begin position="8"/>
        <end position="70"/>
    </location>
</feature>
<evidence type="ECO:0000256" key="1">
    <source>
        <dbReference type="ARBA" id="ARBA00023163"/>
    </source>
</evidence>
<evidence type="ECO:0000259" key="2">
    <source>
        <dbReference type="Pfam" id="PF05066"/>
    </source>
</evidence>
<sequence>MKKITQTQVVIDVMKQKGGYTTLLDLYREVLQVKHVNWKTKTPDATIRRIVQDQRYFFKIRPGLWALNEFKDKLPDNVINLMEHDKQNEDFKLNLHSYNQGMLITSGNMLGYKTYVPAQDQNRKYIDIPLKNLASFTKLPEFTYKEVINRIKTIDVIWLNGNTDTLFPRKIFEVENTTDFSKSLNKFNELRNFAVEMVVVAPRKKEKLFYETLKWNVYRNLKNRVQFWDYEMLEKSYLHYKNKEVSRLLF</sequence>
<protein>
    <recommendedName>
        <fullName evidence="2">HTH HARE-type domain-containing protein</fullName>
    </recommendedName>
</protein>
<proteinExistence type="predicted"/>
<keyword evidence="4" id="KW-1185">Reference proteome</keyword>
<dbReference type="Proteomes" id="UP000061660">
    <property type="component" value="Chromosome"/>
</dbReference>
<gene>
    <name evidence="3" type="ORF">IJ22_17980</name>
</gene>
<dbReference type="OrthoDB" id="9776582at2"/>
<keyword evidence="1" id="KW-0804">Transcription</keyword>
<evidence type="ECO:0000313" key="4">
    <source>
        <dbReference type="Proteomes" id="UP000061660"/>
    </source>
</evidence>
<evidence type="ECO:0000313" key="3">
    <source>
        <dbReference type="EMBL" id="ALS22172.1"/>
    </source>
</evidence>
<accession>A0A0U2UG80</accession>
<dbReference type="AlphaFoldDB" id="A0A0U2UG80"/>
<name>A0A0U2UG80_9BACL</name>
<reference evidence="3 4" key="2">
    <citation type="journal article" date="2016" name="Genome Announc.">
        <title>Complete Genome Sequences of Two Interactive Moderate Thermophiles, Paenibacillus napthalenovorans 32O-Y and Paenibacillus sp. 32O-W.</title>
        <authorList>
            <person name="Butler R.R.III."/>
            <person name="Wang J."/>
            <person name="Stark B.C."/>
            <person name="Pombert J.F."/>
        </authorList>
    </citation>
    <scope>NUCLEOTIDE SEQUENCE [LARGE SCALE GENOMIC DNA]</scope>
    <source>
        <strain evidence="3 4">32O-Y</strain>
    </source>
</reference>
<dbReference type="PATRIC" id="fig|162209.4.peg.1906"/>
<dbReference type="RefSeq" id="WP_062408489.1">
    <property type="nucleotide sequence ID" value="NZ_CP013652.1"/>
</dbReference>
<dbReference type="STRING" id="162209.IJ22_17980"/>
<organism evidence="3 4">
    <name type="scientific">Paenibacillus naphthalenovorans</name>
    <dbReference type="NCBI Taxonomy" id="162209"/>
    <lineage>
        <taxon>Bacteria</taxon>
        <taxon>Bacillati</taxon>
        <taxon>Bacillota</taxon>
        <taxon>Bacilli</taxon>
        <taxon>Bacillales</taxon>
        <taxon>Paenibacillaceae</taxon>
        <taxon>Paenibacillus</taxon>
    </lineage>
</organism>
<dbReference type="InterPro" id="IPR007759">
    <property type="entry name" value="Asxl_HARE-HTH"/>
</dbReference>
<dbReference type="GO" id="GO:0006355">
    <property type="term" value="P:regulation of DNA-templated transcription"/>
    <property type="evidence" value="ECO:0007669"/>
    <property type="project" value="InterPro"/>
</dbReference>
<reference evidence="4" key="1">
    <citation type="submission" date="2015-12" db="EMBL/GenBank/DDBJ databases">
        <title>Complete genome sequences of two moderately thermophilic Paenibacillus species.</title>
        <authorList>
            <person name="Butler R.III."/>
            <person name="Wang J."/>
            <person name="Stark B.C."/>
            <person name="Pombert J.-F."/>
        </authorList>
    </citation>
    <scope>NUCLEOTIDE SEQUENCE [LARGE SCALE GENOMIC DNA]</scope>
    <source>
        <strain evidence="4">32O-Y</strain>
    </source>
</reference>
<dbReference type="KEGG" id="pnp:IJ22_17980"/>
<dbReference type="Pfam" id="PF05066">
    <property type="entry name" value="HARE-HTH"/>
    <property type="match status" value="1"/>
</dbReference>
<dbReference type="EMBL" id="CP013652">
    <property type="protein sequence ID" value="ALS22172.1"/>
    <property type="molecule type" value="Genomic_DNA"/>
</dbReference>